<comment type="caution">
    <text evidence="1">The sequence shown here is derived from an EMBL/GenBank/DDBJ whole genome shotgun (WGS) entry which is preliminary data.</text>
</comment>
<keyword evidence="2" id="KW-1185">Reference proteome</keyword>
<dbReference type="Gene3D" id="3.60.10.10">
    <property type="entry name" value="Endonuclease/exonuclease/phosphatase"/>
    <property type="match status" value="1"/>
</dbReference>
<evidence type="ECO:0000313" key="2">
    <source>
        <dbReference type="Proteomes" id="UP000186817"/>
    </source>
</evidence>
<sequence>MSSRAVDKVAQKVIGQTQSGPAPLTAETFQNMAAQLRQEVLHEVKEHLDGTACELGARVMSVEGQVAAVAQRVDGQEAMLRTMFQEQMSRIEELMAPKRARQVVGSHTGVGFMSSFPLRAAPHSWPDEVWNTSRAQISSVLLRSVWLLAAVVYGFASQPASTVALLEEVTQRVVLEADGPRLIAGDFNLEIDKIPCSGLWRERGFMEIQDLFQQLSGVAPRVTCKASTRKDFVFVSSELQDMLRNVVVDSTFFPDHAVLYGAFQFPGLPEPRTYWRVPVARPAKELQGLRLRQGRVPTTQDMDPTSAFQAICEEYENRKRQRLRKLGGYRPWFKAGVVAEAVFTSFQANLHAFEKHLLNVRSREAAERRRNAPALIFKDLTDPPVAPVVTLLERTKAKVVEVQPDDAAVVLEREVEWPHSPFVGPRGPVDVHHAEADMLWGDLDDLHVGDEVSQSVVVGSLTDLFKAFGEAWQRRWCRHDVVEPERWQNAVASAQRLARNGSMDLPPTTPELWRATLRSKSARSSTGLDGLSRLDLALMPDDLLQLVLELCSRAEETGLWPRQAVLGVVTALEKRVNSEGVNDYRPITVLSVLYRTWSSIRARQALQYVASFAPPRMYGNMNGRTAGQLWYSVQLAIESSNLRRAPMLGFIADLEKAFNLLPRTPVFALARAVGIAEPIIRGWCGAMVALERRFRIRQSIGPAIRSSTGFPEGCGLSCLAMALVDLALHAHVSDSVLGATLATCVDNWEGHAPDAPTLLLAHRAMEDFTSAWDLKLDVSKTVCWGTTAAARRQLRAAGMKVCLDCRDLGGHLQFSQRRTNYTLTSRLDSLTPLWSRLRASFASTEQKVRALSVSAWPRGLHGVSGVSLGRQHICNLRSGAMYGLAWDRPGANPLLHLSLISYPTSDPEFYAIRQTVLDLRQYTDRHEAAPLITEVVACPGRRPPGPIGVLLERVAMLNWTWDATAETFYDVLCPFCLWDVAIQELELHLVIGWQQHVASLVQERPRFGGLVDVDPLLTRELCKERPGPEQALLQVALGGSFFTEDKLCHFEDLQDDDDAVAEWLLTNNPDVDTAARAANLLRGKSFWQLWEEVRKDLAYQTFVGRAVLKVHGAIGVVASRRDESRFQAVERDFQPRPEQAITLGDVSADANGVFSRRYGARYQRELRAWLSQFVRHAPHQQASLRWISILQLLCSFVLETGRRPPFFDSASRTWYEPDDRVRGHLITVEARKLTTWFGRSLRAFVTATGGNYHSEDIRPDSAALQIKLRSIPCQLEPCAYQRVEQLLARSLPGEVCSGRSTAWASIRF</sequence>
<dbReference type="InterPro" id="IPR036691">
    <property type="entry name" value="Endo/exonu/phosph_ase_sf"/>
</dbReference>
<accession>A0A1Q9DJ42</accession>
<gene>
    <name evidence="1" type="ORF">AK812_SmicGene22690</name>
</gene>
<evidence type="ECO:0000313" key="1">
    <source>
        <dbReference type="EMBL" id="OLP95207.1"/>
    </source>
</evidence>
<dbReference type="SUPFAM" id="SSF56219">
    <property type="entry name" value="DNase I-like"/>
    <property type="match status" value="1"/>
</dbReference>
<name>A0A1Q9DJ42_SYMMI</name>
<reference evidence="1 2" key="1">
    <citation type="submission" date="2016-02" db="EMBL/GenBank/DDBJ databases">
        <title>Genome analysis of coral dinoflagellate symbionts highlights evolutionary adaptations to a symbiotic lifestyle.</title>
        <authorList>
            <person name="Aranda M."/>
            <person name="Li Y."/>
            <person name="Liew Y.J."/>
            <person name="Baumgarten S."/>
            <person name="Simakov O."/>
            <person name="Wilson M."/>
            <person name="Piel J."/>
            <person name="Ashoor H."/>
            <person name="Bougouffa S."/>
            <person name="Bajic V.B."/>
            <person name="Ryu T."/>
            <person name="Ravasi T."/>
            <person name="Bayer T."/>
            <person name="Micklem G."/>
            <person name="Kim H."/>
            <person name="Bhak J."/>
            <person name="Lajeunesse T.C."/>
            <person name="Voolstra C.R."/>
        </authorList>
    </citation>
    <scope>NUCLEOTIDE SEQUENCE [LARGE SCALE GENOMIC DNA]</scope>
    <source>
        <strain evidence="1 2">CCMP2467</strain>
    </source>
</reference>
<dbReference type="EMBL" id="LSRX01000512">
    <property type="protein sequence ID" value="OLP95207.1"/>
    <property type="molecule type" value="Genomic_DNA"/>
</dbReference>
<dbReference type="OrthoDB" id="6116116at2759"/>
<dbReference type="Proteomes" id="UP000186817">
    <property type="component" value="Unassembled WGS sequence"/>
</dbReference>
<protein>
    <submittedName>
        <fullName evidence="1">Uncharacterized protein</fullName>
    </submittedName>
</protein>
<organism evidence="1 2">
    <name type="scientific">Symbiodinium microadriaticum</name>
    <name type="common">Dinoflagellate</name>
    <name type="synonym">Zooxanthella microadriatica</name>
    <dbReference type="NCBI Taxonomy" id="2951"/>
    <lineage>
        <taxon>Eukaryota</taxon>
        <taxon>Sar</taxon>
        <taxon>Alveolata</taxon>
        <taxon>Dinophyceae</taxon>
        <taxon>Suessiales</taxon>
        <taxon>Symbiodiniaceae</taxon>
        <taxon>Symbiodinium</taxon>
    </lineage>
</organism>
<proteinExistence type="predicted"/>